<sequence>MKVSVSDLIRMKTQGDLEYLRFKRQARLRVAKEDQRRLEGIRKRSAEEPSDDRLFVEADRVISDFSDNEEPDGLIDFDERYGDGDALTSLIPTARGITYQHNTRGVQEVRALEASLQQSLRARNYEHVPDSELVIRHGRRWTTQETAHLVRLVEQFGINFSAISIHMPTRPRRSLAAQYKRLLRLNHPPLKQALSSYHARMRSLAATRTPNTTIRSGALGGGELGRERGDQGQGQSQGQGIISDKVPNYTNDPDADADGLGTTLFDAEVQHFKRLQVSQQGYISSAQVELGEKDDSVDYLDVLDQCGV</sequence>
<dbReference type="AlphaFoldDB" id="A0A4Z1SY22"/>
<accession>A0A4Z1SY22</accession>
<organism evidence="3 4">
    <name type="scientific">Giardia muris</name>
    <dbReference type="NCBI Taxonomy" id="5742"/>
    <lineage>
        <taxon>Eukaryota</taxon>
        <taxon>Metamonada</taxon>
        <taxon>Diplomonadida</taxon>
        <taxon>Hexamitidae</taxon>
        <taxon>Giardiinae</taxon>
        <taxon>Giardia</taxon>
    </lineage>
</organism>
<dbReference type="EMBL" id="VDLU01000002">
    <property type="protein sequence ID" value="TNJ28408.1"/>
    <property type="molecule type" value="Genomic_DNA"/>
</dbReference>
<name>A0A4Z1SY22_GIAMU</name>
<dbReference type="Proteomes" id="UP000315496">
    <property type="component" value="Chromosome 2"/>
</dbReference>
<dbReference type="InterPro" id="IPR009057">
    <property type="entry name" value="Homeodomain-like_sf"/>
</dbReference>
<dbReference type="SUPFAM" id="SSF46689">
    <property type="entry name" value="Homeodomain-like"/>
    <property type="match status" value="1"/>
</dbReference>
<protein>
    <submittedName>
        <fullName evidence="3">Myb-like DNA-binding domain-containing protein</fullName>
    </submittedName>
</protein>
<dbReference type="VEuPathDB" id="GiardiaDB:GMRT_12540"/>
<reference evidence="3 4" key="1">
    <citation type="submission" date="2019-05" db="EMBL/GenBank/DDBJ databases">
        <title>The compact genome of Giardia muris reveals important steps in the evolution of intestinal protozoan parasites.</title>
        <authorList>
            <person name="Xu F."/>
            <person name="Jimenez-Gonzalez A."/>
            <person name="Einarsson E."/>
            <person name="Astvaldsson A."/>
            <person name="Peirasmaki D."/>
            <person name="Eckmann L."/>
            <person name="Andersson J.O."/>
            <person name="Svard S.G."/>
            <person name="Jerlstrom-Hultqvist J."/>
        </authorList>
    </citation>
    <scope>NUCLEOTIDE SEQUENCE [LARGE SCALE GENOMIC DNA]</scope>
    <source>
        <strain evidence="3 4">Roberts-Thomson</strain>
    </source>
</reference>
<gene>
    <name evidence="3" type="ORF">GMRT_12540</name>
</gene>
<dbReference type="SMART" id="SM00717">
    <property type="entry name" value="SANT"/>
    <property type="match status" value="1"/>
</dbReference>
<feature type="domain" description="Myb-like" evidence="2">
    <location>
        <begin position="137"/>
        <end position="185"/>
    </location>
</feature>
<evidence type="ECO:0000256" key="1">
    <source>
        <dbReference type="SAM" id="MobiDB-lite"/>
    </source>
</evidence>
<keyword evidence="3" id="KW-0238">DNA-binding</keyword>
<proteinExistence type="predicted"/>
<dbReference type="GO" id="GO:0003677">
    <property type="term" value="F:DNA binding"/>
    <property type="evidence" value="ECO:0007669"/>
    <property type="project" value="UniProtKB-KW"/>
</dbReference>
<evidence type="ECO:0000313" key="3">
    <source>
        <dbReference type="EMBL" id="TNJ28408.1"/>
    </source>
</evidence>
<comment type="caution">
    <text evidence="3">The sequence shown here is derived from an EMBL/GenBank/DDBJ whole genome shotgun (WGS) entry which is preliminary data.</text>
</comment>
<dbReference type="InterPro" id="IPR001005">
    <property type="entry name" value="SANT/Myb"/>
</dbReference>
<feature type="compositionally biased region" description="Polar residues" evidence="1">
    <location>
        <begin position="206"/>
        <end position="215"/>
    </location>
</feature>
<feature type="region of interest" description="Disordered" evidence="1">
    <location>
        <begin position="204"/>
        <end position="257"/>
    </location>
</feature>
<dbReference type="CDD" id="cd00167">
    <property type="entry name" value="SANT"/>
    <property type="match status" value="1"/>
</dbReference>
<keyword evidence="4" id="KW-1185">Reference proteome</keyword>
<evidence type="ECO:0000313" key="4">
    <source>
        <dbReference type="Proteomes" id="UP000315496"/>
    </source>
</evidence>
<dbReference type="Gene3D" id="1.10.10.60">
    <property type="entry name" value="Homeodomain-like"/>
    <property type="match status" value="1"/>
</dbReference>
<dbReference type="Pfam" id="PF00249">
    <property type="entry name" value="Myb_DNA-binding"/>
    <property type="match status" value="1"/>
</dbReference>
<evidence type="ECO:0000259" key="2">
    <source>
        <dbReference type="SMART" id="SM00717"/>
    </source>
</evidence>